<evidence type="ECO:0000256" key="1">
    <source>
        <dbReference type="ARBA" id="ARBA00004123"/>
    </source>
</evidence>
<feature type="domain" description="DUF4460" evidence="9">
    <location>
        <begin position="24"/>
        <end position="116"/>
    </location>
</feature>
<feature type="compositionally biased region" description="Acidic residues" evidence="7">
    <location>
        <begin position="783"/>
        <end position="794"/>
    </location>
</feature>
<dbReference type="Gene3D" id="1.10.20.10">
    <property type="entry name" value="Histone, subunit A"/>
    <property type="match status" value="1"/>
</dbReference>
<dbReference type="CDD" id="cd22905">
    <property type="entry name" value="HFD_Dr1"/>
    <property type="match status" value="1"/>
</dbReference>
<evidence type="ECO:0000256" key="5">
    <source>
        <dbReference type="ARBA" id="ARBA00030451"/>
    </source>
</evidence>
<dbReference type="InterPro" id="IPR042225">
    <property type="entry name" value="Ncb2"/>
</dbReference>
<dbReference type="InterPro" id="IPR009072">
    <property type="entry name" value="Histone-fold"/>
</dbReference>
<evidence type="ECO:0000259" key="9">
    <source>
        <dbReference type="Pfam" id="PF14687"/>
    </source>
</evidence>
<dbReference type="InterPro" id="IPR028031">
    <property type="entry name" value="DUF4460"/>
</dbReference>
<reference evidence="11 12" key="1">
    <citation type="submission" date="2020-08" db="EMBL/GenBank/DDBJ databases">
        <authorList>
            <person name="Koutsovoulos G."/>
            <person name="Danchin GJ E."/>
        </authorList>
    </citation>
    <scope>NUCLEOTIDE SEQUENCE [LARGE SCALE GENOMIC DNA]</scope>
</reference>
<dbReference type="Pfam" id="PF00808">
    <property type="entry name" value="CBFD_NFYB_HMF"/>
    <property type="match status" value="1"/>
</dbReference>
<dbReference type="EMBL" id="CAJEWN010000054">
    <property type="protein sequence ID" value="CAD2153692.1"/>
    <property type="molecule type" value="Genomic_DNA"/>
</dbReference>
<dbReference type="AlphaFoldDB" id="A0A6V7UCW3"/>
<protein>
    <recommendedName>
        <fullName evidence="3">Protein Dr1</fullName>
    </recommendedName>
    <alternativeName>
        <fullName evidence="6">Down-regulator of transcription 1</fullName>
    </alternativeName>
    <alternativeName>
        <fullName evidence="5">Negative cofactor 2-beta</fullName>
    </alternativeName>
</protein>
<name>A0A6V7UCW3_MELEN</name>
<dbReference type="InterPro" id="IPR003958">
    <property type="entry name" value="CBFA_NFYB_domain"/>
</dbReference>
<evidence type="ECO:0000256" key="6">
    <source>
        <dbReference type="ARBA" id="ARBA00032651"/>
    </source>
</evidence>
<dbReference type="Proteomes" id="UP000580250">
    <property type="component" value="Unassembled WGS sequence"/>
</dbReference>
<dbReference type="OrthoDB" id="4238at2759"/>
<evidence type="ECO:0000256" key="7">
    <source>
        <dbReference type="SAM" id="MobiDB-lite"/>
    </source>
</evidence>
<organism evidence="11 12">
    <name type="scientific">Meloidogyne enterolobii</name>
    <name type="common">Root-knot nematode worm</name>
    <name type="synonym">Meloidogyne mayaguensis</name>
    <dbReference type="NCBI Taxonomy" id="390850"/>
    <lineage>
        <taxon>Eukaryota</taxon>
        <taxon>Metazoa</taxon>
        <taxon>Ecdysozoa</taxon>
        <taxon>Nematoda</taxon>
        <taxon>Chromadorea</taxon>
        <taxon>Rhabditida</taxon>
        <taxon>Tylenchina</taxon>
        <taxon>Tylenchomorpha</taxon>
        <taxon>Tylenchoidea</taxon>
        <taxon>Meloidogynidae</taxon>
        <taxon>Meloidogyninae</taxon>
        <taxon>Meloidogyne</taxon>
    </lineage>
</organism>
<dbReference type="GO" id="GO:0046982">
    <property type="term" value="F:protein heterodimerization activity"/>
    <property type="evidence" value="ECO:0007669"/>
    <property type="project" value="InterPro"/>
</dbReference>
<evidence type="ECO:0000256" key="4">
    <source>
        <dbReference type="ARBA" id="ARBA00023242"/>
    </source>
</evidence>
<feature type="domain" description="DUF4461" evidence="10">
    <location>
        <begin position="169"/>
        <end position="461"/>
    </location>
</feature>
<dbReference type="PANTHER" id="PTHR46138:SF1">
    <property type="entry name" value="PROTEIN DR1"/>
    <property type="match status" value="1"/>
</dbReference>
<evidence type="ECO:0000256" key="2">
    <source>
        <dbReference type="ARBA" id="ARBA00009245"/>
    </source>
</evidence>
<keyword evidence="4" id="KW-0539">Nucleus</keyword>
<dbReference type="InterPro" id="IPR027989">
    <property type="entry name" value="DUF4461"/>
</dbReference>
<comment type="caution">
    <text evidence="11">The sequence shown here is derived from an EMBL/GenBank/DDBJ whole genome shotgun (WGS) entry which is preliminary data.</text>
</comment>
<dbReference type="GO" id="GO:0017054">
    <property type="term" value="C:negative cofactor 2 complex"/>
    <property type="evidence" value="ECO:0007669"/>
    <property type="project" value="InterPro"/>
</dbReference>
<dbReference type="GO" id="GO:0051123">
    <property type="term" value="P:RNA polymerase II preinitiation complex assembly"/>
    <property type="evidence" value="ECO:0007669"/>
    <property type="project" value="TreeGrafter"/>
</dbReference>
<gene>
    <name evidence="11" type="ORF">MENT_LOCUS11210</name>
</gene>
<dbReference type="Pfam" id="PF14687">
    <property type="entry name" value="DUF4460"/>
    <property type="match status" value="1"/>
</dbReference>
<evidence type="ECO:0000259" key="10">
    <source>
        <dbReference type="Pfam" id="PF14688"/>
    </source>
</evidence>
<dbReference type="GO" id="GO:0017025">
    <property type="term" value="F:TBP-class protein binding"/>
    <property type="evidence" value="ECO:0007669"/>
    <property type="project" value="TreeGrafter"/>
</dbReference>
<accession>A0A6V7UCW3</accession>
<proteinExistence type="inferred from homology"/>
<feature type="region of interest" description="Disordered" evidence="7">
    <location>
        <begin position="769"/>
        <end position="794"/>
    </location>
</feature>
<dbReference type="GO" id="GO:0016251">
    <property type="term" value="F:RNA polymerase II general transcription initiation factor activity"/>
    <property type="evidence" value="ECO:0007669"/>
    <property type="project" value="TreeGrafter"/>
</dbReference>
<evidence type="ECO:0000256" key="3">
    <source>
        <dbReference type="ARBA" id="ARBA00018742"/>
    </source>
</evidence>
<evidence type="ECO:0000313" key="11">
    <source>
        <dbReference type="EMBL" id="CAD2153692.1"/>
    </source>
</evidence>
<sequence>MCPNTLRFLRNFPSVCVTQHCLFSAKEAAIALRPFYFAVHPDRFAQEPDIQTRNERALQVFNGYINNLFPEPVTQMPVNVEFTVRDTLSNFKSIRIFLSGADPAEIIKLALERCELSTAHLPVRDNLSQNQKIGTKSSQKNFAPGLDEIWKNLQENERLRQKRFYAVNLLKELSKNRELAMQRRDGHKVMVEIIEDNIDEIKRKTGLTQILWSINWELTFMRRCLINVLEMINHADKHSKDFIIYSLNGRQLTFGRGSHICCNGSLQFGADDAIGAWQKICIESTKFLTFEVQNLERLVQRVAELLGGINLLVQPHDGLLQTIKNVKLFIARICSQPPSELSKITSLLKKDQQVQIMNGYSELALLRGILQIPCNVDIHALKHFILKNDASKAEKMRKEYFEQKYFLESVKNSTVSHLELTSLSWDADLNFTRLLDALRKLSKIQKEQISHFSGLEIHLGSGPKIFVLASGKISFCTPFLLLGFVDCSACCSVCLNLLDLSLEKMADEEAEGVGLPQKGLNMIIKDALPDMRIANETREVLNQCCVEFIKHISKEAQMISSKDQRKTIYHDHVQKALKNLGFPREYVDAANSVLGECKIAAEKRLKRKNSRLDKCGIPEEQLLEIQQRLIEQARREEAEKQHAAFSQFGGFDHFASFQNQMAMPPFNPIQQPQQQLQSSPTFLTPLLPSQQQQTQQTQQQQTFAMPQIPQTTAASTTQVEQQQTFIPSTMPMPFGLTPQQLIVPECSNIPTTSEQSQQQQQLLPELTTERAAQILFGGKKNENEEDDEEENYDI</sequence>
<dbReference type="SUPFAM" id="SSF47113">
    <property type="entry name" value="Histone-fold"/>
    <property type="match status" value="1"/>
</dbReference>
<feature type="domain" description="Transcription factor CBF/NF-Y/archaeal histone" evidence="8">
    <location>
        <begin position="515"/>
        <end position="577"/>
    </location>
</feature>
<comment type="similarity">
    <text evidence="2">Belongs to the NC2 beta/DR1 family.</text>
</comment>
<dbReference type="PANTHER" id="PTHR46138">
    <property type="entry name" value="PROTEIN DR1"/>
    <property type="match status" value="1"/>
</dbReference>
<comment type="subcellular location">
    <subcellularLocation>
        <location evidence="1">Nucleus</location>
    </subcellularLocation>
</comment>
<evidence type="ECO:0000259" key="8">
    <source>
        <dbReference type="Pfam" id="PF00808"/>
    </source>
</evidence>
<dbReference type="GO" id="GO:0000122">
    <property type="term" value="P:negative regulation of transcription by RNA polymerase II"/>
    <property type="evidence" value="ECO:0007669"/>
    <property type="project" value="InterPro"/>
</dbReference>
<evidence type="ECO:0000313" key="12">
    <source>
        <dbReference type="Proteomes" id="UP000580250"/>
    </source>
</evidence>
<dbReference type="Pfam" id="PF14688">
    <property type="entry name" value="DUF4461"/>
    <property type="match status" value="1"/>
</dbReference>